<accession>A0AAN6SAC4</accession>
<comment type="caution">
    <text evidence="1">The sequence shown here is derived from an EMBL/GenBank/DDBJ whole genome shotgun (WGS) entry which is preliminary data.</text>
</comment>
<evidence type="ECO:0000313" key="2">
    <source>
        <dbReference type="Proteomes" id="UP001303222"/>
    </source>
</evidence>
<reference evidence="1" key="2">
    <citation type="submission" date="2023-06" db="EMBL/GenBank/DDBJ databases">
        <authorList>
            <consortium name="Lawrence Berkeley National Laboratory"/>
            <person name="Mondo S.J."/>
            <person name="Hensen N."/>
            <person name="Bonometti L."/>
            <person name="Westerberg I."/>
            <person name="Brannstrom I.O."/>
            <person name="Guillou S."/>
            <person name="Cros-Aarteil S."/>
            <person name="Calhoun S."/>
            <person name="Haridas S."/>
            <person name="Kuo A."/>
            <person name="Pangilinan J."/>
            <person name="Riley R."/>
            <person name="Labutti K."/>
            <person name="Andreopoulos B."/>
            <person name="Lipzen A."/>
            <person name="Chen C."/>
            <person name="Yanf M."/>
            <person name="Daum C."/>
            <person name="Ng V."/>
            <person name="Clum A."/>
            <person name="Steindorff A."/>
            <person name="Ohm R."/>
            <person name="Martin F."/>
            <person name="Silar P."/>
            <person name="Natvig D."/>
            <person name="Lalanne C."/>
            <person name="Gautier V."/>
            <person name="Ament-Velasquez S.L."/>
            <person name="Kruys A."/>
            <person name="Hutchinson M.I."/>
            <person name="Powell A.J."/>
            <person name="Barry K."/>
            <person name="Miller A.N."/>
            <person name="Grigoriev I.V."/>
            <person name="Debuchy R."/>
            <person name="Gladieux P."/>
            <person name="Thoren M.H."/>
            <person name="Johannesson H."/>
        </authorList>
    </citation>
    <scope>NUCLEOTIDE SEQUENCE</scope>
    <source>
        <strain evidence="1">CBS 626.80</strain>
    </source>
</reference>
<protein>
    <submittedName>
        <fullName evidence="1">Uncharacterized protein</fullName>
    </submittedName>
</protein>
<sequence length="97" mass="11102">MSMGGAFYRGLDDSAKNAAAVSKTSGWLLEGVVSFWEVWLALVNTFLRMELRKPPIPPTEPDVEERKRRAFADVDEFTVTIHKRSLYKKTKAERERA</sequence>
<evidence type="ECO:0000313" key="1">
    <source>
        <dbReference type="EMBL" id="KAK3946892.1"/>
    </source>
</evidence>
<gene>
    <name evidence="1" type="ORF">QBC32DRAFT_374658</name>
</gene>
<keyword evidence="2" id="KW-1185">Reference proteome</keyword>
<proteinExistence type="predicted"/>
<dbReference type="Proteomes" id="UP001303222">
    <property type="component" value="Unassembled WGS sequence"/>
</dbReference>
<reference evidence="1" key="1">
    <citation type="journal article" date="2023" name="Mol. Phylogenet. Evol.">
        <title>Genome-scale phylogeny and comparative genomics of the fungal order Sordariales.</title>
        <authorList>
            <person name="Hensen N."/>
            <person name="Bonometti L."/>
            <person name="Westerberg I."/>
            <person name="Brannstrom I.O."/>
            <person name="Guillou S."/>
            <person name="Cros-Aarteil S."/>
            <person name="Calhoun S."/>
            <person name="Haridas S."/>
            <person name="Kuo A."/>
            <person name="Mondo S."/>
            <person name="Pangilinan J."/>
            <person name="Riley R."/>
            <person name="LaButti K."/>
            <person name="Andreopoulos B."/>
            <person name="Lipzen A."/>
            <person name="Chen C."/>
            <person name="Yan M."/>
            <person name="Daum C."/>
            <person name="Ng V."/>
            <person name="Clum A."/>
            <person name="Steindorff A."/>
            <person name="Ohm R.A."/>
            <person name="Martin F."/>
            <person name="Silar P."/>
            <person name="Natvig D.O."/>
            <person name="Lalanne C."/>
            <person name="Gautier V."/>
            <person name="Ament-Velasquez S.L."/>
            <person name="Kruys A."/>
            <person name="Hutchinson M.I."/>
            <person name="Powell A.J."/>
            <person name="Barry K."/>
            <person name="Miller A.N."/>
            <person name="Grigoriev I.V."/>
            <person name="Debuchy R."/>
            <person name="Gladieux P."/>
            <person name="Hiltunen Thoren M."/>
            <person name="Johannesson H."/>
        </authorList>
    </citation>
    <scope>NUCLEOTIDE SEQUENCE</scope>
    <source>
        <strain evidence="1">CBS 626.80</strain>
    </source>
</reference>
<organism evidence="1 2">
    <name type="scientific">Pseudoneurospora amorphoporcata</name>
    <dbReference type="NCBI Taxonomy" id="241081"/>
    <lineage>
        <taxon>Eukaryota</taxon>
        <taxon>Fungi</taxon>
        <taxon>Dikarya</taxon>
        <taxon>Ascomycota</taxon>
        <taxon>Pezizomycotina</taxon>
        <taxon>Sordariomycetes</taxon>
        <taxon>Sordariomycetidae</taxon>
        <taxon>Sordariales</taxon>
        <taxon>Sordariaceae</taxon>
        <taxon>Pseudoneurospora</taxon>
    </lineage>
</organism>
<name>A0AAN6SAC4_9PEZI</name>
<dbReference type="EMBL" id="MU859480">
    <property type="protein sequence ID" value="KAK3946892.1"/>
    <property type="molecule type" value="Genomic_DNA"/>
</dbReference>
<dbReference type="AlphaFoldDB" id="A0AAN6SAC4"/>